<comment type="similarity">
    <text evidence="1">Belongs to the ABC transporter superfamily.</text>
</comment>
<gene>
    <name evidence="7" type="ORF">SAMN02745206_00148</name>
</gene>
<evidence type="ECO:0000256" key="2">
    <source>
        <dbReference type="ARBA" id="ARBA00022448"/>
    </source>
</evidence>
<dbReference type="PROSITE" id="PS00211">
    <property type="entry name" value="ABC_TRANSPORTER_1"/>
    <property type="match status" value="1"/>
</dbReference>
<name>A0A1M4SP20_9BACT</name>
<dbReference type="PANTHER" id="PTHR43820">
    <property type="entry name" value="HIGH-AFFINITY BRANCHED-CHAIN AMINO ACID TRANSPORT ATP-BINDING PROTEIN LIVF"/>
    <property type="match status" value="1"/>
</dbReference>
<keyword evidence="2" id="KW-0813">Transport</keyword>
<organism evidence="7 8">
    <name type="scientific">Desulfacinum infernum DSM 9756</name>
    <dbReference type="NCBI Taxonomy" id="1121391"/>
    <lineage>
        <taxon>Bacteria</taxon>
        <taxon>Pseudomonadati</taxon>
        <taxon>Thermodesulfobacteriota</taxon>
        <taxon>Syntrophobacteria</taxon>
        <taxon>Syntrophobacterales</taxon>
        <taxon>Syntrophobacteraceae</taxon>
        <taxon>Desulfacinum</taxon>
    </lineage>
</organism>
<dbReference type="SUPFAM" id="SSF52540">
    <property type="entry name" value="P-loop containing nucleoside triphosphate hydrolases"/>
    <property type="match status" value="1"/>
</dbReference>
<dbReference type="InterPro" id="IPR003439">
    <property type="entry name" value="ABC_transporter-like_ATP-bd"/>
</dbReference>
<dbReference type="GO" id="GO:0015807">
    <property type="term" value="P:L-amino acid transport"/>
    <property type="evidence" value="ECO:0007669"/>
    <property type="project" value="TreeGrafter"/>
</dbReference>
<dbReference type="InterPro" id="IPR017871">
    <property type="entry name" value="ABC_transporter-like_CS"/>
</dbReference>
<dbReference type="Proteomes" id="UP000184076">
    <property type="component" value="Unassembled WGS sequence"/>
</dbReference>
<keyword evidence="5" id="KW-0029">Amino-acid transport</keyword>
<dbReference type="InterPro" id="IPR003593">
    <property type="entry name" value="AAA+_ATPase"/>
</dbReference>
<evidence type="ECO:0000313" key="8">
    <source>
        <dbReference type="Proteomes" id="UP000184076"/>
    </source>
</evidence>
<dbReference type="PROSITE" id="PS50893">
    <property type="entry name" value="ABC_TRANSPORTER_2"/>
    <property type="match status" value="1"/>
</dbReference>
<dbReference type="OrthoDB" id="9780436at2"/>
<evidence type="ECO:0000313" key="7">
    <source>
        <dbReference type="EMBL" id="SHE33935.1"/>
    </source>
</evidence>
<dbReference type="RefSeq" id="WP_073035997.1">
    <property type="nucleotide sequence ID" value="NZ_FQVB01000003.1"/>
</dbReference>
<keyword evidence="8" id="KW-1185">Reference proteome</keyword>
<sequence>MLKLVNISAHYGAVPVLRRVTLHVDEGERVCLLGANGAGKSTLLKVLSGMHRPSAGEVLFRGTAIQGKSPEEIVRKGLAQVPEARQLFPNLTVRENLELGGYIHGRRKLRETMDEMMELFPVLRDRQTQKAGTLSGGEQQMLSIARALMTRPKLLVLDEPSLGLAPLIVEEIYATLEELNRQGTTILLVEQNALGALDVCHRGYVMETGRIVLSGTARELAEHDEVQRAYLGRDYRHKWER</sequence>
<feature type="domain" description="ABC transporter" evidence="6">
    <location>
        <begin position="2"/>
        <end position="233"/>
    </location>
</feature>
<evidence type="ECO:0000256" key="4">
    <source>
        <dbReference type="ARBA" id="ARBA00022840"/>
    </source>
</evidence>
<dbReference type="Gene3D" id="3.40.50.300">
    <property type="entry name" value="P-loop containing nucleotide triphosphate hydrolases"/>
    <property type="match status" value="1"/>
</dbReference>
<dbReference type="PANTHER" id="PTHR43820:SF4">
    <property type="entry name" value="HIGH-AFFINITY BRANCHED-CHAIN AMINO ACID TRANSPORT ATP-BINDING PROTEIN LIVF"/>
    <property type="match status" value="1"/>
</dbReference>
<dbReference type="SMART" id="SM00382">
    <property type="entry name" value="AAA"/>
    <property type="match status" value="1"/>
</dbReference>
<dbReference type="EMBL" id="FQVB01000003">
    <property type="protein sequence ID" value="SHE33935.1"/>
    <property type="molecule type" value="Genomic_DNA"/>
</dbReference>
<dbReference type="CDD" id="cd03224">
    <property type="entry name" value="ABC_TM1139_LivF_branched"/>
    <property type="match status" value="1"/>
</dbReference>
<proteinExistence type="inferred from homology"/>
<dbReference type="GO" id="GO:0005524">
    <property type="term" value="F:ATP binding"/>
    <property type="evidence" value="ECO:0007669"/>
    <property type="project" value="UniProtKB-KW"/>
</dbReference>
<dbReference type="STRING" id="1121391.SAMN02745206_00148"/>
<evidence type="ECO:0000256" key="5">
    <source>
        <dbReference type="ARBA" id="ARBA00022970"/>
    </source>
</evidence>
<dbReference type="AlphaFoldDB" id="A0A1M4SP20"/>
<evidence type="ECO:0000259" key="6">
    <source>
        <dbReference type="PROSITE" id="PS50893"/>
    </source>
</evidence>
<reference evidence="8" key="1">
    <citation type="submission" date="2016-11" db="EMBL/GenBank/DDBJ databases">
        <authorList>
            <person name="Varghese N."/>
            <person name="Submissions S."/>
        </authorList>
    </citation>
    <scope>NUCLEOTIDE SEQUENCE [LARGE SCALE GENOMIC DNA]</scope>
    <source>
        <strain evidence="8">DSM 9756</strain>
    </source>
</reference>
<dbReference type="InterPro" id="IPR052156">
    <property type="entry name" value="BCAA_Transport_ATP-bd_LivF"/>
</dbReference>
<keyword evidence="4 7" id="KW-0067">ATP-binding</keyword>
<accession>A0A1M4SP20</accession>
<evidence type="ECO:0000256" key="3">
    <source>
        <dbReference type="ARBA" id="ARBA00022741"/>
    </source>
</evidence>
<dbReference type="Pfam" id="PF00005">
    <property type="entry name" value="ABC_tran"/>
    <property type="match status" value="1"/>
</dbReference>
<protein>
    <submittedName>
        <fullName evidence="7">Amino acid/amide ABC transporter ATP-binding protein 2, HAAT family</fullName>
    </submittedName>
</protein>
<evidence type="ECO:0000256" key="1">
    <source>
        <dbReference type="ARBA" id="ARBA00005417"/>
    </source>
</evidence>
<dbReference type="GO" id="GO:0015658">
    <property type="term" value="F:branched-chain amino acid transmembrane transporter activity"/>
    <property type="evidence" value="ECO:0007669"/>
    <property type="project" value="TreeGrafter"/>
</dbReference>
<keyword evidence="3" id="KW-0547">Nucleotide-binding</keyword>
<dbReference type="InterPro" id="IPR027417">
    <property type="entry name" value="P-loop_NTPase"/>
</dbReference>
<dbReference type="GO" id="GO:0016887">
    <property type="term" value="F:ATP hydrolysis activity"/>
    <property type="evidence" value="ECO:0007669"/>
    <property type="project" value="InterPro"/>
</dbReference>